<dbReference type="OrthoDB" id="9768177at2"/>
<keyword evidence="2 8" id="KW-0813">Transport</keyword>
<dbReference type="InterPro" id="IPR012910">
    <property type="entry name" value="Plug_dom"/>
</dbReference>
<dbReference type="InterPro" id="IPR000531">
    <property type="entry name" value="Beta-barrel_TonB"/>
</dbReference>
<feature type="chain" id="PRO_5012448781" evidence="10">
    <location>
        <begin position="34"/>
        <end position="1117"/>
    </location>
</feature>
<feature type="domain" description="TonB-dependent receptor plug" evidence="12">
    <location>
        <begin position="150"/>
        <end position="255"/>
    </location>
</feature>
<dbReference type="PROSITE" id="PS52016">
    <property type="entry name" value="TONB_DEPENDENT_REC_3"/>
    <property type="match status" value="1"/>
</dbReference>
<keyword evidence="7 8" id="KW-0998">Cell outer membrane</keyword>
<dbReference type="InterPro" id="IPR008969">
    <property type="entry name" value="CarboxyPept-like_regulatory"/>
</dbReference>
<dbReference type="NCBIfam" id="TIGR04057">
    <property type="entry name" value="SusC_RagA_signa"/>
    <property type="match status" value="1"/>
</dbReference>
<feature type="signal peptide" evidence="10">
    <location>
        <begin position="1"/>
        <end position="33"/>
    </location>
</feature>
<dbReference type="InterPro" id="IPR023996">
    <property type="entry name" value="TonB-dep_OMP_SusC/RagA"/>
</dbReference>
<evidence type="ECO:0000256" key="10">
    <source>
        <dbReference type="SAM" id="SignalP"/>
    </source>
</evidence>
<sequence length="1117" mass="122641">MKKERRIAVVKSAIRLSFLHSFAILATSSLAHANTYATANLEPLAVSAASFYSSNPQEMTITGTVVGKDNQPVIGAAIQVKGTSRGVIADEKGAFSIKAKVNDVLMISSIGYAAQEVTVVAGKTTYNIVLDNSNSTLDEVVVTGYSSQKVKDLTGAVAVVSVDQMKRQPVASPTEALQGKATGVQIVTDGAPGATPIIRIRGYSTINNNDPLYVIDGVPYEGKLSWLNSADIETMQILKDASAASIYGSRANNGVVIITTKRGKPGQARVNLDMYYGSQNPVRSRFPDMMNPTQYANYLFDAFRNTGDPAKAPGQEATTGTNYGLDPNNPTLPEYLLAGSATGQNVTAADADPSKYNYTPKNSQTFYQITKANQKGTNWFDEMTQNAPIQSYQLGINGGDENAVYSISGGYFDQEGIAKYTGYSRYNIRSNTRFSFWNNRFRIGENMTYSYEEFYGSGVNNNTPGDYIGEGSPFGFAYRIPTIIPVYDIMGNFAGSKGDKLGNGQNPVAMLYRAKDNKNTRNFFFGNAYAELDIIDGLTARTSFGMRYENYGGVSFTYPNLEFSEGGTQDGMSEYQGYNKEWTWTNTLNYKYEKGDHSLNILGGIEAINQKSRYLSAGRNGYFILGNLDYYYLDAGSGNISNTSNGGVSSLFSVFGKVDYSFMDRYLVSATLRRDGSSNFGPENKYANFPAASVAWRISKESFMQDVSWLTDLKLRAGYGITGNQRIPNFQYLRRHQTTIARANYPIVDGKALSSGFWVSDYDNPAIKWEQLKSTNIGLDFTIANGSFDGTLDWYNRKTTDMLFKVPLPAAAVGMGNSPYQNVGTMKNTGFEIALNYHYGFADNKAFQFDLGANFSRNINTVEALAPSVTQQTYGNFRSLTTTILKPGSPFGAFYGYQTAGIYQNADDVANSPSYEGARVGGLKYKDISGPDGKPDGVITPDDRTVIGSPHPDFLYSLNINARYKNFDLSMFFNGVQGNQIFEATRYYTDFGSFDGAASTRMLKAFSATNPSNTTPAPIRTSNDYEYASSSYYIQDGSYLRLKNIQIGYTFPTEKWLGGRIKNLRAYFTATNVFTITNYTGIDPEVTQTPSDYPALGVDFGVYPLSRQFLFGISAGF</sequence>
<keyword evidence="4 8" id="KW-0812">Transmembrane</keyword>
<keyword evidence="10" id="KW-0732">Signal</keyword>
<accession>A0A291QXB3</accession>
<evidence type="ECO:0000256" key="2">
    <source>
        <dbReference type="ARBA" id="ARBA00022448"/>
    </source>
</evidence>
<dbReference type="Gene3D" id="2.60.40.1120">
    <property type="entry name" value="Carboxypeptidase-like, regulatory domain"/>
    <property type="match status" value="1"/>
</dbReference>
<evidence type="ECO:0000256" key="5">
    <source>
        <dbReference type="ARBA" id="ARBA00023077"/>
    </source>
</evidence>
<protein>
    <submittedName>
        <fullName evidence="13">SusC/RagA family TonB-linked outer membrane protein</fullName>
    </submittedName>
</protein>
<dbReference type="RefSeq" id="WP_098194876.1">
    <property type="nucleotide sequence ID" value="NZ_CP023777.1"/>
</dbReference>
<dbReference type="NCBIfam" id="TIGR04056">
    <property type="entry name" value="OMP_RagA_SusC"/>
    <property type="match status" value="1"/>
</dbReference>
<dbReference type="Gene3D" id="2.40.170.20">
    <property type="entry name" value="TonB-dependent receptor, beta-barrel domain"/>
    <property type="match status" value="1"/>
</dbReference>
<keyword evidence="14" id="KW-1185">Reference proteome</keyword>
<evidence type="ECO:0000256" key="3">
    <source>
        <dbReference type="ARBA" id="ARBA00022452"/>
    </source>
</evidence>
<feature type="domain" description="TonB-dependent receptor-like beta-barrel" evidence="11">
    <location>
        <begin position="480"/>
        <end position="1073"/>
    </location>
</feature>
<dbReference type="SUPFAM" id="SSF56935">
    <property type="entry name" value="Porins"/>
    <property type="match status" value="1"/>
</dbReference>
<dbReference type="InterPro" id="IPR036942">
    <property type="entry name" value="Beta-barrel_TonB_sf"/>
</dbReference>
<gene>
    <name evidence="13" type="ORF">COR50_15785</name>
</gene>
<evidence type="ECO:0000256" key="1">
    <source>
        <dbReference type="ARBA" id="ARBA00004571"/>
    </source>
</evidence>
<dbReference type="EMBL" id="CP023777">
    <property type="protein sequence ID" value="ATL48503.1"/>
    <property type="molecule type" value="Genomic_DNA"/>
</dbReference>
<dbReference type="Pfam" id="PF00593">
    <property type="entry name" value="TonB_dep_Rec_b-barrel"/>
    <property type="match status" value="1"/>
</dbReference>
<keyword evidence="6 8" id="KW-0472">Membrane</keyword>
<evidence type="ECO:0000256" key="4">
    <source>
        <dbReference type="ARBA" id="ARBA00022692"/>
    </source>
</evidence>
<evidence type="ECO:0000259" key="12">
    <source>
        <dbReference type="Pfam" id="PF07715"/>
    </source>
</evidence>
<dbReference type="KEGG" id="cbae:COR50_15785"/>
<evidence type="ECO:0000313" key="13">
    <source>
        <dbReference type="EMBL" id="ATL48503.1"/>
    </source>
</evidence>
<dbReference type="Pfam" id="PF13715">
    <property type="entry name" value="CarbopepD_reg_2"/>
    <property type="match status" value="1"/>
</dbReference>
<dbReference type="InterPro" id="IPR037066">
    <property type="entry name" value="Plug_dom_sf"/>
</dbReference>
<evidence type="ECO:0000256" key="7">
    <source>
        <dbReference type="ARBA" id="ARBA00023237"/>
    </source>
</evidence>
<evidence type="ECO:0000256" key="8">
    <source>
        <dbReference type="PROSITE-ProRule" id="PRU01360"/>
    </source>
</evidence>
<evidence type="ECO:0000256" key="9">
    <source>
        <dbReference type="RuleBase" id="RU003357"/>
    </source>
</evidence>
<reference evidence="13 14" key="1">
    <citation type="submission" date="2017-10" db="EMBL/GenBank/DDBJ databases">
        <title>Paenichitinophaga pekingensis gen. nov., sp. nov., isolated from activated sludge.</title>
        <authorList>
            <person name="Jin D."/>
            <person name="Kong X."/>
            <person name="Deng Y."/>
            <person name="Bai Z."/>
        </authorList>
    </citation>
    <scope>NUCLEOTIDE SEQUENCE [LARGE SCALE GENOMIC DNA]</scope>
    <source>
        <strain evidence="13 14">13</strain>
    </source>
</reference>
<dbReference type="Gene3D" id="2.170.130.10">
    <property type="entry name" value="TonB-dependent receptor, plug domain"/>
    <property type="match status" value="1"/>
</dbReference>
<keyword evidence="5 9" id="KW-0798">TonB box</keyword>
<comment type="subcellular location">
    <subcellularLocation>
        <location evidence="1 8">Cell outer membrane</location>
        <topology evidence="1 8">Multi-pass membrane protein</topology>
    </subcellularLocation>
</comment>
<dbReference type="SUPFAM" id="SSF49464">
    <property type="entry name" value="Carboxypeptidase regulatory domain-like"/>
    <property type="match status" value="1"/>
</dbReference>
<dbReference type="GO" id="GO:0009279">
    <property type="term" value="C:cell outer membrane"/>
    <property type="evidence" value="ECO:0007669"/>
    <property type="project" value="UniProtKB-SubCell"/>
</dbReference>
<evidence type="ECO:0000259" key="11">
    <source>
        <dbReference type="Pfam" id="PF00593"/>
    </source>
</evidence>
<evidence type="ECO:0000256" key="6">
    <source>
        <dbReference type="ARBA" id="ARBA00023136"/>
    </source>
</evidence>
<proteinExistence type="inferred from homology"/>
<dbReference type="InterPro" id="IPR039426">
    <property type="entry name" value="TonB-dep_rcpt-like"/>
</dbReference>
<name>A0A291QXB3_9BACT</name>
<dbReference type="InterPro" id="IPR023997">
    <property type="entry name" value="TonB-dep_OMP_SusC/RagA_CS"/>
</dbReference>
<organism evidence="13 14">
    <name type="scientific">Chitinophaga caeni</name>
    <dbReference type="NCBI Taxonomy" id="2029983"/>
    <lineage>
        <taxon>Bacteria</taxon>
        <taxon>Pseudomonadati</taxon>
        <taxon>Bacteroidota</taxon>
        <taxon>Chitinophagia</taxon>
        <taxon>Chitinophagales</taxon>
        <taxon>Chitinophagaceae</taxon>
        <taxon>Chitinophaga</taxon>
    </lineage>
</organism>
<dbReference type="Pfam" id="PF07715">
    <property type="entry name" value="Plug"/>
    <property type="match status" value="1"/>
</dbReference>
<evidence type="ECO:0000313" key="14">
    <source>
        <dbReference type="Proteomes" id="UP000220133"/>
    </source>
</evidence>
<keyword evidence="3 8" id="KW-1134">Transmembrane beta strand</keyword>
<dbReference type="AlphaFoldDB" id="A0A291QXB3"/>
<comment type="similarity">
    <text evidence="8 9">Belongs to the TonB-dependent receptor family.</text>
</comment>
<dbReference type="Proteomes" id="UP000220133">
    <property type="component" value="Chromosome"/>
</dbReference>